<evidence type="ECO:0000313" key="1">
    <source>
        <dbReference type="EMBL" id="GFS48662.1"/>
    </source>
</evidence>
<evidence type="ECO:0000313" key="2">
    <source>
        <dbReference type="Proteomes" id="UP000886998"/>
    </source>
</evidence>
<feature type="non-terminal residue" evidence="1">
    <location>
        <position position="1"/>
    </location>
</feature>
<dbReference type="AlphaFoldDB" id="A0A8X6IK78"/>
<dbReference type="Proteomes" id="UP000886998">
    <property type="component" value="Unassembled WGS sequence"/>
</dbReference>
<sequence>MGRTRQEFTHDGCTPTDLMYRPLKHVPLFNVNIGITQLSLGIQISSQLGINTACPGQEQYQLQPLTNVRVAGEAMGTVLFMRGAANLGNLTTSFNSHSLLLLTCVLRKSWSRSKSINSKLII</sequence>
<organism evidence="1 2">
    <name type="scientific">Trichonephila inaurata madagascariensis</name>
    <dbReference type="NCBI Taxonomy" id="2747483"/>
    <lineage>
        <taxon>Eukaryota</taxon>
        <taxon>Metazoa</taxon>
        <taxon>Ecdysozoa</taxon>
        <taxon>Arthropoda</taxon>
        <taxon>Chelicerata</taxon>
        <taxon>Arachnida</taxon>
        <taxon>Araneae</taxon>
        <taxon>Araneomorphae</taxon>
        <taxon>Entelegynae</taxon>
        <taxon>Araneoidea</taxon>
        <taxon>Nephilidae</taxon>
        <taxon>Trichonephila</taxon>
        <taxon>Trichonephila inaurata</taxon>
    </lineage>
</organism>
<keyword evidence="2" id="KW-1185">Reference proteome</keyword>
<accession>A0A8X6IK78</accession>
<proteinExistence type="predicted"/>
<comment type="caution">
    <text evidence="1">The sequence shown here is derived from an EMBL/GenBank/DDBJ whole genome shotgun (WGS) entry which is preliminary data.</text>
</comment>
<protein>
    <submittedName>
        <fullName evidence="1">Uncharacterized protein</fullName>
    </submittedName>
</protein>
<reference evidence="1" key="1">
    <citation type="submission" date="2020-08" db="EMBL/GenBank/DDBJ databases">
        <title>Multicomponent nature underlies the extraordinary mechanical properties of spider dragline silk.</title>
        <authorList>
            <person name="Kono N."/>
            <person name="Nakamura H."/>
            <person name="Mori M."/>
            <person name="Yoshida Y."/>
            <person name="Ohtoshi R."/>
            <person name="Malay A.D."/>
            <person name="Moran D.A.P."/>
            <person name="Tomita M."/>
            <person name="Numata K."/>
            <person name="Arakawa K."/>
        </authorList>
    </citation>
    <scope>NUCLEOTIDE SEQUENCE</scope>
</reference>
<dbReference type="OrthoDB" id="6417349at2759"/>
<dbReference type="EMBL" id="BMAV01026252">
    <property type="protein sequence ID" value="GFS48662.1"/>
    <property type="molecule type" value="Genomic_DNA"/>
</dbReference>
<name>A0A8X6IK78_9ARAC</name>
<gene>
    <name evidence="1" type="primary">AVEN_113911_1</name>
    <name evidence="1" type="ORF">TNIN_350651</name>
</gene>